<comment type="caution">
    <text evidence="1">The sequence shown here is derived from an EMBL/GenBank/DDBJ whole genome shotgun (WGS) entry which is preliminary data.</text>
</comment>
<dbReference type="GO" id="GO:0030638">
    <property type="term" value="P:polyketide metabolic process"/>
    <property type="evidence" value="ECO:0007669"/>
    <property type="project" value="InterPro"/>
</dbReference>
<feature type="non-terminal residue" evidence="1">
    <location>
        <position position="263"/>
    </location>
</feature>
<evidence type="ECO:0008006" key="2">
    <source>
        <dbReference type="Google" id="ProtNLM"/>
    </source>
</evidence>
<proteinExistence type="predicted"/>
<dbReference type="EMBL" id="BARW01024651">
    <property type="protein sequence ID" value="GAI94329.1"/>
    <property type="molecule type" value="Genomic_DNA"/>
</dbReference>
<dbReference type="InterPro" id="IPR009959">
    <property type="entry name" value="Cyclase_SnoaL-like"/>
</dbReference>
<gene>
    <name evidence="1" type="ORF">S12H4_40594</name>
</gene>
<evidence type="ECO:0000313" key="1">
    <source>
        <dbReference type="EMBL" id="GAI94329.1"/>
    </source>
</evidence>
<feature type="non-terminal residue" evidence="1">
    <location>
        <position position="1"/>
    </location>
</feature>
<dbReference type="InterPro" id="IPR032710">
    <property type="entry name" value="NTF2-like_dom_sf"/>
</dbReference>
<dbReference type="PANTHER" id="PTHR38436">
    <property type="entry name" value="POLYKETIDE CYCLASE SNOAL-LIKE DOMAIN"/>
    <property type="match status" value="1"/>
</dbReference>
<dbReference type="AlphaFoldDB" id="X1UPN9"/>
<accession>X1UPN9</accession>
<sequence length="263" mass="28936">QQNLAVVDEVFAADYLMHDPAWPMEVKGPEGFKQWAGAMLEPYFSDSEVAVNDIIAEGDKVAVHWTWTGTHTGEFMGIPPTGRHIAITGISIHRFADGKFVESWASYDMMGMVQQLTAEEWPLAGTWFGTNSLGYAIVLTITPLGPDNDRFVCALDIAHDPSFGGMFPGTIAATNMRGMYVKTRLNTYDFTIMSYGLAEPAEGESARQVVYIQVVSGQFILTDENTFASDLYTAALYAPDQDPFGDESPAYGCYPVSGTYKRM</sequence>
<name>X1UPN9_9ZZZZ</name>
<reference evidence="1" key="1">
    <citation type="journal article" date="2014" name="Front. Microbiol.">
        <title>High frequency of phylogenetically diverse reductive dehalogenase-homologous genes in deep subseafloor sedimentary metagenomes.</title>
        <authorList>
            <person name="Kawai M."/>
            <person name="Futagami T."/>
            <person name="Toyoda A."/>
            <person name="Takaki Y."/>
            <person name="Nishi S."/>
            <person name="Hori S."/>
            <person name="Arai W."/>
            <person name="Tsubouchi T."/>
            <person name="Morono Y."/>
            <person name="Uchiyama I."/>
            <person name="Ito T."/>
            <person name="Fujiyama A."/>
            <person name="Inagaki F."/>
            <person name="Takami H."/>
        </authorList>
    </citation>
    <scope>NUCLEOTIDE SEQUENCE</scope>
    <source>
        <strain evidence="1">Expedition CK06-06</strain>
    </source>
</reference>
<dbReference type="Pfam" id="PF07366">
    <property type="entry name" value="SnoaL"/>
    <property type="match status" value="1"/>
</dbReference>
<organism evidence="1">
    <name type="scientific">marine sediment metagenome</name>
    <dbReference type="NCBI Taxonomy" id="412755"/>
    <lineage>
        <taxon>unclassified sequences</taxon>
        <taxon>metagenomes</taxon>
        <taxon>ecological metagenomes</taxon>
    </lineage>
</organism>
<dbReference type="PANTHER" id="PTHR38436:SF1">
    <property type="entry name" value="ESTER CYCLASE"/>
    <property type="match status" value="1"/>
</dbReference>
<dbReference type="SUPFAM" id="SSF54427">
    <property type="entry name" value="NTF2-like"/>
    <property type="match status" value="1"/>
</dbReference>
<protein>
    <recommendedName>
        <fullName evidence="2">SnoaL-like domain-containing protein</fullName>
    </recommendedName>
</protein>
<dbReference type="Gene3D" id="3.10.450.50">
    <property type="match status" value="1"/>
</dbReference>